<comment type="similarity">
    <text evidence="1">Belongs to the ATPase alpha/beta chains family.</text>
</comment>
<evidence type="ECO:0000313" key="13">
    <source>
        <dbReference type="Proteomes" id="UP000701853"/>
    </source>
</evidence>
<dbReference type="SUPFAM" id="SSF52540">
    <property type="entry name" value="P-loop containing nucleoside triphosphate hydrolases"/>
    <property type="match status" value="1"/>
</dbReference>
<dbReference type="GO" id="GO:0045271">
    <property type="term" value="C:respiratory chain complex I"/>
    <property type="evidence" value="ECO:0007669"/>
    <property type="project" value="TreeGrafter"/>
</dbReference>
<dbReference type="AlphaFoldDB" id="A0A8J5Z110"/>
<feature type="transmembrane region" description="Helical" evidence="10">
    <location>
        <begin position="105"/>
        <end position="126"/>
    </location>
</feature>
<evidence type="ECO:0000256" key="10">
    <source>
        <dbReference type="SAM" id="Phobius"/>
    </source>
</evidence>
<keyword evidence="7" id="KW-0408">Iron</keyword>
<dbReference type="PANTHER" id="PTHR11995">
    <property type="entry name" value="NADH DEHYDROGENASE"/>
    <property type="match status" value="1"/>
</dbReference>
<protein>
    <recommendedName>
        <fullName evidence="2">H(+)-transporting two-sector ATPase</fullName>
        <ecNumber evidence="2">7.1.2.2</ecNumber>
    </recommendedName>
</protein>
<keyword evidence="4" id="KW-0547">Nucleotide-binding</keyword>
<dbReference type="Pfam" id="PF01058">
    <property type="entry name" value="Oxidored_q6"/>
    <property type="match status" value="1"/>
</dbReference>
<keyword evidence="3" id="KW-0813">Transport</keyword>
<accession>A0A8J5Z110</accession>
<dbReference type="NCBIfam" id="NF005012">
    <property type="entry name" value="PRK06411.1"/>
    <property type="match status" value="1"/>
</dbReference>
<dbReference type="InterPro" id="IPR027417">
    <property type="entry name" value="P-loop_NTPase"/>
</dbReference>
<dbReference type="InterPro" id="IPR006137">
    <property type="entry name" value="NADH_UbQ_OxRdtase-like_20kDa"/>
</dbReference>
<keyword evidence="10" id="KW-0812">Transmembrane</keyword>
<dbReference type="Gene3D" id="1.10.1140.10">
    <property type="entry name" value="Bovine Mitochondrial F1-atpase, Atp Synthase Beta Chain, Chain D, domain 3"/>
    <property type="match status" value="1"/>
</dbReference>
<comment type="catalytic activity">
    <reaction evidence="9">
        <text>ATP + H2O + 4 H(+)(in) = ADP + phosphate + 5 H(+)(out)</text>
        <dbReference type="Rhea" id="RHEA:57720"/>
        <dbReference type="ChEBI" id="CHEBI:15377"/>
        <dbReference type="ChEBI" id="CHEBI:15378"/>
        <dbReference type="ChEBI" id="CHEBI:30616"/>
        <dbReference type="ChEBI" id="CHEBI:43474"/>
        <dbReference type="ChEBI" id="CHEBI:456216"/>
        <dbReference type="EC" id="7.1.2.2"/>
    </reaction>
</comment>
<dbReference type="InterPro" id="IPR024034">
    <property type="entry name" value="ATPase_F1/V1_b/a_C"/>
</dbReference>
<dbReference type="PANTHER" id="PTHR11995:SF14">
    <property type="entry name" value="NADH DEHYDROGENASE [UBIQUINONE] IRON-SULFUR PROTEIN 7, MITOCHONDRIAL"/>
    <property type="match status" value="1"/>
</dbReference>
<dbReference type="EMBL" id="JAHUZN010000003">
    <property type="protein sequence ID" value="KAG8498971.1"/>
    <property type="molecule type" value="Genomic_DNA"/>
</dbReference>
<name>A0A8J5Z110_9ROSI</name>
<proteinExistence type="inferred from homology"/>
<keyword evidence="8" id="KW-0406">Ion transport</keyword>
<reference evidence="12 13" key="1">
    <citation type="journal article" date="2021" name="bioRxiv">
        <title>The Gossypium anomalum genome as a resource for cotton improvement and evolutionary analysis of hybrid incompatibility.</title>
        <authorList>
            <person name="Grover C.E."/>
            <person name="Yuan D."/>
            <person name="Arick M.A."/>
            <person name="Miller E.R."/>
            <person name="Hu G."/>
            <person name="Peterson D.G."/>
            <person name="Wendel J.F."/>
            <person name="Udall J.A."/>
        </authorList>
    </citation>
    <scope>NUCLEOTIDE SEQUENCE [LARGE SCALE GENOMIC DNA]</scope>
    <source>
        <strain evidence="12">JFW-Udall</strain>
        <tissue evidence="12">Leaf</tissue>
    </source>
</reference>
<sequence length="335" mass="38251">MNFRSKRLIRSIFHIHRSSSMFLLYEYDIFWAFLIISNAIPILAFLISGVLASIRKGPKKPSSYESVKIIITLSMNSIEFPLLDRTTQNLVISTTLNDLSNWSRLFSLWSLLYCTSCYFIEFTSLIGSRFDFDHYGLVQRSSPRQAYLILIARIVIMKMMLSLVRLYEQMPKPNYAIAMSAWTITGRMFNIDSYSTVQGVDKLIPVHGCPPKPEAVIDAITKLRGSITSIQEVYVLMDDLTDPTTATTFAHLDATTVLSKGLAAKGIYPMEQYETMQRVKQTLQCYKELQDIIAIFGLDELYEEDRLTIAFYLVGNIDEAIAKAMNLEMESKLNK</sequence>
<keyword evidence="13" id="KW-1185">Reference proteome</keyword>
<keyword evidence="10" id="KW-0472">Membrane</keyword>
<evidence type="ECO:0000256" key="8">
    <source>
        <dbReference type="ARBA" id="ARBA00023065"/>
    </source>
</evidence>
<dbReference type="GO" id="GO:0005524">
    <property type="term" value="F:ATP binding"/>
    <property type="evidence" value="ECO:0007669"/>
    <property type="project" value="UniProtKB-KW"/>
</dbReference>
<dbReference type="Proteomes" id="UP000701853">
    <property type="component" value="Chromosome 3"/>
</dbReference>
<comment type="caution">
    <text evidence="12">The sequence shown here is derived from an EMBL/GenBank/DDBJ whole genome shotgun (WGS) entry which is preliminary data.</text>
</comment>
<dbReference type="GO" id="GO:0008137">
    <property type="term" value="F:NADH dehydrogenase (ubiquinone) activity"/>
    <property type="evidence" value="ECO:0007669"/>
    <property type="project" value="TreeGrafter"/>
</dbReference>
<evidence type="ECO:0000313" key="12">
    <source>
        <dbReference type="EMBL" id="KAG8498971.1"/>
    </source>
</evidence>
<dbReference type="SUPFAM" id="SSF47917">
    <property type="entry name" value="C-terminal domain of alpha and beta subunits of F1 ATP synthase"/>
    <property type="match status" value="1"/>
</dbReference>
<dbReference type="GO" id="GO:0015990">
    <property type="term" value="P:electron transport coupled proton transport"/>
    <property type="evidence" value="ECO:0007669"/>
    <property type="project" value="TreeGrafter"/>
</dbReference>
<organism evidence="12 13">
    <name type="scientific">Gossypium anomalum</name>
    <dbReference type="NCBI Taxonomy" id="47600"/>
    <lineage>
        <taxon>Eukaryota</taxon>
        <taxon>Viridiplantae</taxon>
        <taxon>Streptophyta</taxon>
        <taxon>Embryophyta</taxon>
        <taxon>Tracheophyta</taxon>
        <taxon>Spermatophyta</taxon>
        <taxon>Magnoliopsida</taxon>
        <taxon>eudicotyledons</taxon>
        <taxon>Gunneridae</taxon>
        <taxon>Pentapetalae</taxon>
        <taxon>rosids</taxon>
        <taxon>malvids</taxon>
        <taxon>Malvales</taxon>
        <taxon>Malvaceae</taxon>
        <taxon>Malvoideae</taxon>
        <taxon>Gossypium</taxon>
    </lineage>
</organism>
<dbReference type="OrthoDB" id="1889813at2759"/>
<keyword evidence="5" id="KW-0067">ATP-binding</keyword>
<evidence type="ECO:0000256" key="6">
    <source>
        <dbReference type="ARBA" id="ARBA00022967"/>
    </source>
</evidence>
<dbReference type="GO" id="GO:0051536">
    <property type="term" value="F:iron-sulfur cluster binding"/>
    <property type="evidence" value="ECO:0007669"/>
    <property type="project" value="InterPro"/>
</dbReference>
<dbReference type="EC" id="7.1.2.2" evidence="2"/>
<evidence type="ECO:0000256" key="7">
    <source>
        <dbReference type="ARBA" id="ARBA00023004"/>
    </source>
</evidence>
<dbReference type="GO" id="GO:0009060">
    <property type="term" value="P:aerobic respiration"/>
    <property type="evidence" value="ECO:0007669"/>
    <property type="project" value="TreeGrafter"/>
</dbReference>
<dbReference type="SUPFAM" id="SSF56770">
    <property type="entry name" value="HydA/Nqo6-like"/>
    <property type="match status" value="1"/>
</dbReference>
<evidence type="ECO:0000256" key="9">
    <source>
        <dbReference type="ARBA" id="ARBA00048383"/>
    </source>
</evidence>
<keyword evidence="6" id="KW-1278">Translocase</keyword>
<keyword evidence="10" id="KW-1133">Transmembrane helix</keyword>
<feature type="transmembrane region" description="Helical" evidence="10">
    <location>
        <begin position="29"/>
        <end position="54"/>
    </location>
</feature>
<dbReference type="Gene3D" id="3.40.50.12280">
    <property type="match status" value="1"/>
</dbReference>
<evidence type="ECO:0000256" key="5">
    <source>
        <dbReference type="ARBA" id="ARBA00022840"/>
    </source>
</evidence>
<feature type="transmembrane region" description="Helical" evidence="10">
    <location>
        <begin position="146"/>
        <end position="167"/>
    </location>
</feature>
<evidence type="ECO:0000259" key="11">
    <source>
        <dbReference type="Pfam" id="PF01058"/>
    </source>
</evidence>
<evidence type="ECO:0000256" key="2">
    <source>
        <dbReference type="ARBA" id="ARBA00012473"/>
    </source>
</evidence>
<feature type="domain" description="NADH:ubiquinone oxidoreductase-like 20kDa subunit" evidence="11">
    <location>
        <begin position="114"/>
        <end position="223"/>
    </location>
</feature>
<gene>
    <name evidence="12" type="ORF">CXB51_005374</name>
</gene>
<evidence type="ECO:0000256" key="1">
    <source>
        <dbReference type="ARBA" id="ARBA00008936"/>
    </source>
</evidence>
<evidence type="ECO:0000256" key="3">
    <source>
        <dbReference type="ARBA" id="ARBA00022448"/>
    </source>
</evidence>
<evidence type="ECO:0000256" key="4">
    <source>
        <dbReference type="ARBA" id="ARBA00022741"/>
    </source>
</evidence>